<protein>
    <recommendedName>
        <fullName evidence="3">Intradiol ring-cleavage dioxygenases domain-containing protein</fullName>
    </recommendedName>
</protein>
<dbReference type="PANTHER" id="PTHR34315">
    <property type="match status" value="1"/>
</dbReference>
<comment type="caution">
    <text evidence="4">The sequence shown here is derived from an EMBL/GenBank/DDBJ whole genome shotgun (WGS) entry which is preliminary data.</text>
</comment>
<feature type="region of interest" description="Disordered" evidence="1">
    <location>
        <begin position="283"/>
        <end position="310"/>
    </location>
</feature>
<dbReference type="GO" id="GO:0016702">
    <property type="term" value="F:oxidoreductase activity, acting on single donors with incorporation of molecular oxygen, incorporation of two atoms of oxygen"/>
    <property type="evidence" value="ECO:0007669"/>
    <property type="project" value="InterPro"/>
</dbReference>
<dbReference type="Pfam" id="PF00775">
    <property type="entry name" value="Dioxygenase_C"/>
    <property type="match status" value="1"/>
</dbReference>
<evidence type="ECO:0000313" key="4">
    <source>
        <dbReference type="EMBL" id="CAF1423444.1"/>
    </source>
</evidence>
<feature type="domain" description="Intradiol ring-cleavage dioxygenases" evidence="3">
    <location>
        <begin position="88"/>
        <end position="181"/>
    </location>
</feature>
<feature type="transmembrane region" description="Helical" evidence="2">
    <location>
        <begin position="42"/>
        <end position="60"/>
    </location>
</feature>
<keyword evidence="2" id="KW-1133">Transmembrane helix</keyword>
<dbReference type="OrthoDB" id="10021862at2759"/>
<feature type="compositionally biased region" description="Low complexity" evidence="1">
    <location>
        <begin position="283"/>
        <end position="303"/>
    </location>
</feature>
<evidence type="ECO:0000259" key="3">
    <source>
        <dbReference type="Pfam" id="PF00775"/>
    </source>
</evidence>
<sequence length="310" mass="33750">MTYSVVSIPSTESPTTMMIHGIVIHSQKQKEFKRRRKNKNMLSIKFTTPAIFLLLVLTTFSNGNVQGQLRNKRAVVSGCSLTPEIEEGPYYYNGSLVRQNITESQAGIPFTLIVTVVDTNNCSAIVNAAVDLWHCNSIGVYSHFETSVVSTTTYLRGVQLTNTNGQATFYTVYPGYYGGRATHIHAKVRSGGVETTSGSVYYWGGHTSHTGQIFFNDSYTTLVQAISPYSSNTVTRTLNSVDRVYTQQDGVDSLVTLAYVNQAKGISGGLIGTVTLKVDSTVGVSSSSSSSSTKNTSTITTRSSTKRRQH</sequence>
<name>A0A815MHQ4_ADIRI</name>
<proteinExistence type="predicted"/>
<accession>A0A815MHQ4</accession>
<reference evidence="4" key="1">
    <citation type="submission" date="2021-02" db="EMBL/GenBank/DDBJ databases">
        <authorList>
            <person name="Nowell W R."/>
        </authorList>
    </citation>
    <scope>NUCLEOTIDE SEQUENCE</scope>
</reference>
<evidence type="ECO:0000313" key="5">
    <source>
        <dbReference type="Proteomes" id="UP000663852"/>
    </source>
</evidence>
<evidence type="ECO:0000256" key="1">
    <source>
        <dbReference type="SAM" id="MobiDB-lite"/>
    </source>
</evidence>
<dbReference type="Proteomes" id="UP000663852">
    <property type="component" value="Unassembled WGS sequence"/>
</dbReference>
<dbReference type="GO" id="GO:0008199">
    <property type="term" value="F:ferric iron binding"/>
    <property type="evidence" value="ECO:0007669"/>
    <property type="project" value="InterPro"/>
</dbReference>
<dbReference type="AlphaFoldDB" id="A0A815MHQ4"/>
<dbReference type="SUPFAM" id="SSF49482">
    <property type="entry name" value="Aromatic compound dioxygenase"/>
    <property type="match status" value="1"/>
</dbReference>
<dbReference type="InterPro" id="IPR015889">
    <property type="entry name" value="Intradiol_dOase_core"/>
</dbReference>
<dbReference type="InterPro" id="IPR000627">
    <property type="entry name" value="Intradiol_dOase_C"/>
</dbReference>
<evidence type="ECO:0000256" key="2">
    <source>
        <dbReference type="SAM" id="Phobius"/>
    </source>
</evidence>
<gene>
    <name evidence="4" type="ORF">EDS130_LOCUS37668</name>
</gene>
<dbReference type="Gene3D" id="2.60.130.10">
    <property type="entry name" value="Aromatic compound dioxygenase"/>
    <property type="match status" value="1"/>
</dbReference>
<dbReference type="PANTHER" id="PTHR34315:SF1">
    <property type="entry name" value="INTRADIOL RING-CLEAVAGE DIOXYGENASES DOMAIN-CONTAINING PROTEIN-RELATED"/>
    <property type="match status" value="1"/>
</dbReference>
<dbReference type="EMBL" id="CAJNOJ010000376">
    <property type="protein sequence ID" value="CAF1423444.1"/>
    <property type="molecule type" value="Genomic_DNA"/>
</dbReference>
<keyword evidence="2" id="KW-0812">Transmembrane</keyword>
<dbReference type="CDD" id="cd03457">
    <property type="entry name" value="intradiol_dioxygenase_like"/>
    <property type="match status" value="1"/>
</dbReference>
<organism evidence="4 5">
    <name type="scientific">Adineta ricciae</name>
    <name type="common">Rotifer</name>
    <dbReference type="NCBI Taxonomy" id="249248"/>
    <lineage>
        <taxon>Eukaryota</taxon>
        <taxon>Metazoa</taxon>
        <taxon>Spiralia</taxon>
        <taxon>Gnathifera</taxon>
        <taxon>Rotifera</taxon>
        <taxon>Eurotatoria</taxon>
        <taxon>Bdelloidea</taxon>
        <taxon>Adinetida</taxon>
        <taxon>Adinetidae</taxon>
        <taxon>Adineta</taxon>
    </lineage>
</organism>
<keyword evidence="2" id="KW-0472">Membrane</keyword>